<dbReference type="GO" id="GO:0005886">
    <property type="term" value="C:plasma membrane"/>
    <property type="evidence" value="ECO:0007669"/>
    <property type="project" value="TreeGrafter"/>
</dbReference>
<keyword evidence="7" id="KW-1185">Reference proteome</keyword>
<dbReference type="EMBL" id="MBTG01000010">
    <property type="protein sequence ID" value="OPH58333.1"/>
    <property type="molecule type" value="Genomic_DNA"/>
</dbReference>
<dbReference type="CDD" id="cd16914">
    <property type="entry name" value="EcfT"/>
    <property type="match status" value="1"/>
</dbReference>
<feature type="transmembrane region" description="Helical" evidence="5">
    <location>
        <begin position="239"/>
        <end position="257"/>
    </location>
</feature>
<comment type="subcellular location">
    <subcellularLocation>
        <location evidence="1">Membrane</location>
        <topology evidence="1">Multi-pass membrane protein</topology>
    </subcellularLocation>
</comment>
<evidence type="ECO:0000313" key="7">
    <source>
        <dbReference type="Proteomes" id="UP000190626"/>
    </source>
</evidence>
<evidence type="ECO:0000313" key="6">
    <source>
        <dbReference type="EMBL" id="OPH58333.1"/>
    </source>
</evidence>
<dbReference type="InterPro" id="IPR003339">
    <property type="entry name" value="ABC/ECF_trnsptr_transmembrane"/>
</dbReference>
<evidence type="ECO:0000256" key="5">
    <source>
        <dbReference type="SAM" id="Phobius"/>
    </source>
</evidence>
<evidence type="ECO:0000256" key="2">
    <source>
        <dbReference type="ARBA" id="ARBA00022692"/>
    </source>
</evidence>
<protein>
    <recommendedName>
        <fullName evidence="8">Cobalt transporter</fullName>
    </recommendedName>
</protein>
<proteinExistence type="predicted"/>
<feature type="transmembrane region" description="Helical" evidence="5">
    <location>
        <begin position="61"/>
        <end position="81"/>
    </location>
</feature>
<feature type="transmembrane region" description="Helical" evidence="5">
    <location>
        <begin position="38"/>
        <end position="54"/>
    </location>
</feature>
<accession>A0A1V4HMW8</accession>
<evidence type="ECO:0000256" key="3">
    <source>
        <dbReference type="ARBA" id="ARBA00022989"/>
    </source>
</evidence>
<evidence type="ECO:0008006" key="8">
    <source>
        <dbReference type="Google" id="ProtNLM"/>
    </source>
</evidence>
<dbReference type="Proteomes" id="UP000190626">
    <property type="component" value="Unassembled WGS sequence"/>
</dbReference>
<feature type="transmembrane region" description="Helical" evidence="5">
    <location>
        <begin position="107"/>
        <end position="129"/>
    </location>
</feature>
<sequence>MQLYYPSNSIIHFMHGFTKILIFGLLFTIIPLFMERPLSLLVMLLLSLMLFVYIRPPRMQWILLVPVSVLAVMMSLTYFFADMGGEVYAQVDLGYWLLTISSGNMQYALTFFMRMMIWCLLFFVLLFSTSSEDLVIGLKKFGLPEFATLSISLALRYWNLMIFDVKTVMDAQFCRGVDFRSGSLLTRTKHFASVLVPVLFVFLKRFRTTSFALTLKGVGRTNKRTYYYNPRLTALDKRAIGLALLMCAIWLVVRLLYGL</sequence>
<dbReference type="Pfam" id="PF02361">
    <property type="entry name" value="CbiQ"/>
    <property type="match status" value="1"/>
</dbReference>
<feature type="transmembrane region" description="Helical" evidence="5">
    <location>
        <begin position="12"/>
        <end position="32"/>
    </location>
</feature>
<gene>
    <name evidence="6" type="ORF">BC351_23495</name>
</gene>
<comment type="caution">
    <text evidence="6">The sequence shown here is derived from an EMBL/GenBank/DDBJ whole genome shotgun (WGS) entry which is preliminary data.</text>
</comment>
<keyword evidence="3 5" id="KW-1133">Transmembrane helix</keyword>
<reference evidence="7" key="1">
    <citation type="submission" date="2016-07" db="EMBL/GenBank/DDBJ databases">
        <authorList>
            <person name="Florea S."/>
            <person name="Webb J.S."/>
            <person name="Jaromczyk J."/>
            <person name="Schardl C.L."/>
        </authorList>
    </citation>
    <scope>NUCLEOTIDE SEQUENCE [LARGE SCALE GENOMIC DNA]</scope>
    <source>
        <strain evidence="7">CY1</strain>
    </source>
</reference>
<organism evidence="6 7">
    <name type="scientific">Paenibacillus ferrarius</name>
    <dbReference type="NCBI Taxonomy" id="1469647"/>
    <lineage>
        <taxon>Bacteria</taxon>
        <taxon>Bacillati</taxon>
        <taxon>Bacillota</taxon>
        <taxon>Bacilli</taxon>
        <taxon>Bacillales</taxon>
        <taxon>Paenibacillaceae</taxon>
        <taxon>Paenibacillus</taxon>
    </lineage>
</organism>
<dbReference type="STRING" id="1469647.BC351_23495"/>
<name>A0A1V4HMW8_9BACL</name>
<dbReference type="OrthoDB" id="166227at2"/>
<dbReference type="AlphaFoldDB" id="A0A1V4HMW8"/>
<evidence type="ECO:0000256" key="4">
    <source>
        <dbReference type="ARBA" id="ARBA00023136"/>
    </source>
</evidence>
<evidence type="ECO:0000256" key="1">
    <source>
        <dbReference type="ARBA" id="ARBA00004141"/>
    </source>
</evidence>
<dbReference type="PANTHER" id="PTHR33514:SF13">
    <property type="entry name" value="PROTEIN ABCI12, CHLOROPLASTIC"/>
    <property type="match status" value="1"/>
</dbReference>
<keyword evidence="4 5" id="KW-0472">Membrane</keyword>
<dbReference type="RefSeq" id="WP_079412095.1">
    <property type="nucleotide sequence ID" value="NZ_MBTG01000010.1"/>
</dbReference>
<dbReference type="PANTHER" id="PTHR33514">
    <property type="entry name" value="PROTEIN ABCI12, CHLOROPLASTIC"/>
    <property type="match status" value="1"/>
</dbReference>
<keyword evidence="2 5" id="KW-0812">Transmembrane</keyword>